<evidence type="ECO:0000256" key="1">
    <source>
        <dbReference type="ARBA" id="ARBA00003510"/>
    </source>
</evidence>
<evidence type="ECO:0000259" key="12">
    <source>
        <dbReference type="PROSITE" id="PS50928"/>
    </source>
</evidence>
<evidence type="ECO:0000256" key="8">
    <source>
        <dbReference type="ARBA" id="ARBA00022989"/>
    </source>
</evidence>
<feature type="transmembrane region" description="Helical" evidence="10">
    <location>
        <begin position="37"/>
        <end position="55"/>
    </location>
</feature>
<dbReference type="SUPFAM" id="SSF161098">
    <property type="entry name" value="MetI-like"/>
    <property type="match status" value="1"/>
</dbReference>
<comment type="caution">
    <text evidence="13">The sequence shown here is derived from an EMBL/GenBank/DDBJ whole genome shotgun (WGS) entry which is preliminary data.</text>
</comment>
<feature type="transmembrane region" description="Helical" evidence="10">
    <location>
        <begin position="185"/>
        <end position="212"/>
    </location>
</feature>
<feature type="region of interest" description="Disordered" evidence="11">
    <location>
        <begin position="1"/>
        <end position="24"/>
    </location>
</feature>
<comment type="subcellular location">
    <subcellularLocation>
        <location evidence="2 10">Cell membrane</location>
        <topology evidence="2 10">Multi-pass membrane protein</topology>
    </subcellularLocation>
</comment>
<keyword evidence="7 10" id="KW-0812">Transmembrane</keyword>
<keyword evidence="14" id="KW-1185">Reference proteome</keyword>
<evidence type="ECO:0000256" key="11">
    <source>
        <dbReference type="SAM" id="MobiDB-lite"/>
    </source>
</evidence>
<feature type="transmembrane region" description="Helical" evidence="10">
    <location>
        <begin position="218"/>
        <end position="235"/>
    </location>
</feature>
<feature type="domain" description="ABC transmembrane type-1" evidence="12">
    <location>
        <begin position="147"/>
        <end position="356"/>
    </location>
</feature>
<evidence type="ECO:0000256" key="3">
    <source>
        <dbReference type="ARBA" id="ARBA00007069"/>
    </source>
</evidence>
<dbReference type="CDD" id="cd06261">
    <property type="entry name" value="TM_PBP2"/>
    <property type="match status" value="1"/>
</dbReference>
<protein>
    <recommendedName>
        <fullName evidence="10">Phosphate transport system permease protein PstA</fullName>
    </recommendedName>
</protein>
<dbReference type="InterPro" id="IPR051408">
    <property type="entry name" value="Phosphate_transprt_permease"/>
</dbReference>
<feature type="transmembrane region" description="Helical" evidence="10">
    <location>
        <begin position="92"/>
        <end position="117"/>
    </location>
</feature>
<dbReference type="RefSeq" id="WP_132425237.1">
    <property type="nucleotide sequence ID" value="NZ_SMFZ01000001.1"/>
</dbReference>
<dbReference type="PROSITE" id="PS50928">
    <property type="entry name" value="ABC_TM1"/>
    <property type="match status" value="1"/>
</dbReference>
<keyword evidence="4" id="KW-0813">Transport</keyword>
<evidence type="ECO:0000256" key="4">
    <source>
        <dbReference type="ARBA" id="ARBA00022448"/>
    </source>
</evidence>
<keyword evidence="5 10" id="KW-1003">Cell membrane</keyword>
<evidence type="ECO:0000256" key="9">
    <source>
        <dbReference type="ARBA" id="ARBA00023136"/>
    </source>
</evidence>
<proteinExistence type="inferred from homology"/>
<dbReference type="GO" id="GO:0005886">
    <property type="term" value="C:plasma membrane"/>
    <property type="evidence" value="ECO:0007669"/>
    <property type="project" value="UniProtKB-SubCell"/>
</dbReference>
<dbReference type="EMBL" id="SMFZ01000001">
    <property type="protein sequence ID" value="TCK27053.1"/>
    <property type="molecule type" value="Genomic_DNA"/>
</dbReference>
<keyword evidence="6" id="KW-0592">Phosphate transport</keyword>
<feature type="transmembrane region" description="Helical" evidence="10">
    <location>
        <begin position="151"/>
        <end position="173"/>
    </location>
</feature>
<dbReference type="AlphaFoldDB" id="A0A4R1HZN9"/>
<feature type="transmembrane region" description="Helical" evidence="10">
    <location>
        <begin position="267"/>
        <end position="288"/>
    </location>
</feature>
<keyword evidence="8 10" id="KW-1133">Transmembrane helix</keyword>
<feature type="compositionally biased region" description="Polar residues" evidence="11">
    <location>
        <begin position="10"/>
        <end position="23"/>
    </location>
</feature>
<dbReference type="PANTHER" id="PTHR42922:SF1">
    <property type="entry name" value="PHOSPHATE TRANSPORT SYSTEM PERMEASE PROTEIN PSTA"/>
    <property type="match status" value="1"/>
</dbReference>
<name>A0A4R1HZN9_PSEEN</name>
<keyword evidence="9 10" id="KW-0472">Membrane</keyword>
<dbReference type="GO" id="GO:0005315">
    <property type="term" value="F:phosphate transmembrane transporter activity"/>
    <property type="evidence" value="ECO:0007669"/>
    <property type="project" value="InterPro"/>
</dbReference>
<evidence type="ECO:0000256" key="6">
    <source>
        <dbReference type="ARBA" id="ARBA00022592"/>
    </source>
</evidence>
<feature type="transmembrane region" description="Helical" evidence="10">
    <location>
        <begin position="338"/>
        <end position="359"/>
    </location>
</feature>
<dbReference type="InterPro" id="IPR005672">
    <property type="entry name" value="Phosphate_PstA"/>
</dbReference>
<comment type="similarity">
    <text evidence="3 10">Belongs to the binding-protein-dependent transport system permease family. CysTW subfamily.</text>
</comment>
<dbReference type="NCBIfam" id="TIGR00974">
    <property type="entry name" value="3a0107s02c"/>
    <property type="match status" value="1"/>
</dbReference>
<gene>
    <name evidence="13" type="ORF">EV378_2908</name>
</gene>
<dbReference type="InterPro" id="IPR035906">
    <property type="entry name" value="MetI-like_sf"/>
</dbReference>
<dbReference type="PANTHER" id="PTHR42922">
    <property type="entry name" value="PHOSPHATE TRANSPORT SYSTEM PERMEASE PROTEIN PSTA"/>
    <property type="match status" value="1"/>
</dbReference>
<evidence type="ECO:0000313" key="13">
    <source>
        <dbReference type="EMBL" id="TCK27053.1"/>
    </source>
</evidence>
<evidence type="ECO:0000256" key="5">
    <source>
        <dbReference type="ARBA" id="ARBA00022475"/>
    </source>
</evidence>
<evidence type="ECO:0000256" key="10">
    <source>
        <dbReference type="RuleBase" id="RU363043"/>
    </source>
</evidence>
<dbReference type="InterPro" id="IPR000515">
    <property type="entry name" value="MetI-like"/>
</dbReference>
<dbReference type="OrthoDB" id="9775069at2"/>
<accession>A0A4R1HZN9</accession>
<feature type="transmembrane region" description="Helical" evidence="10">
    <location>
        <begin position="61"/>
        <end position="80"/>
    </location>
</feature>
<dbReference type="Proteomes" id="UP000295560">
    <property type="component" value="Unassembled WGS sequence"/>
</dbReference>
<organism evidence="13 14">
    <name type="scientific">Pseudonocardia endophytica</name>
    <dbReference type="NCBI Taxonomy" id="401976"/>
    <lineage>
        <taxon>Bacteria</taxon>
        <taxon>Bacillati</taxon>
        <taxon>Actinomycetota</taxon>
        <taxon>Actinomycetes</taxon>
        <taxon>Pseudonocardiales</taxon>
        <taxon>Pseudonocardiaceae</taxon>
        <taxon>Pseudonocardia</taxon>
    </lineage>
</organism>
<dbReference type="GO" id="GO:0035435">
    <property type="term" value="P:phosphate ion transmembrane transport"/>
    <property type="evidence" value="ECO:0007669"/>
    <property type="project" value="InterPro"/>
</dbReference>
<evidence type="ECO:0000256" key="7">
    <source>
        <dbReference type="ARBA" id="ARBA00022692"/>
    </source>
</evidence>
<reference evidence="13 14" key="1">
    <citation type="submission" date="2019-03" db="EMBL/GenBank/DDBJ databases">
        <title>Sequencing the genomes of 1000 actinobacteria strains.</title>
        <authorList>
            <person name="Klenk H.-P."/>
        </authorList>
    </citation>
    <scope>NUCLEOTIDE SEQUENCE [LARGE SCALE GENOMIC DNA]</scope>
    <source>
        <strain evidence="13 14">DSM 44969</strain>
    </source>
</reference>
<comment type="function">
    <text evidence="1">Part of the binding-protein-dependent transport system for phosphate; probably responsible for the translocation of the substrate across the membrane.</text>
</comment>
<dbReference type="Gene3D" id="1.10.3720.10">
    <property type="entry name" value="MetI-like"/>
    <property type="match status" value="1"/>
</dbReference>
<evidence type="ECO:0000313" key="14">
    <source>
        <dbReference type="Proteomes" id="UP000295560"/>
    </source>
</evidence>
<evidence type="ECO:0000256" key="2">
    <source>
        <dbReference type="ARBA" id="ARBA00004651"/>
    </source>
</evidence>
<sequence>MSTGTDRDPTVTSTGASVPQTQDPAAVLRRKGSLPRWAPWAILGASLVVVGAVLAATGFSIGLWVFLSAIVYGLVSYVISRVVEGGRKAADRVVTIVVTSAFLLAMIPLVSVLWTVVSAGFARFDVAFFTESMRGVVGAGGGALHAIQGTLIITALAAIMAIPVGVLTAIYLVEYANNSRLSRAITFFVDVMTGIPSIVAGLFAYALFAMIFGPGVRFGFVGAVALTVLMIPIVVRSTEEMLKIVPNDLREASFALGVPKWRTIVKVVLPTTAGGIATGITLAIARVIGETAPLLIAVGFTTGVNLNPFDSRMATLPVFAYTSYQSPGFPPEPSIDRAWTAALVLMLIVMLLNIVARIISRLFAPKTR</sequence>
<dbReference type="Pfam" id="PF00528">
    <property type="entry name" value="BPD_transp_1"/>
    <property type="match status" value="1"/>
</dbReference>